<feature type="domain" description="DUF8175" evidence="3">
    <location>
        <begin position="33"/>
        <end position="217"/>
    </location>
</feature>
<comment type="caution">
    <text evidence="4">The sequence shown here is derived from an EMBL/GenBank/DDBJ whole genome shotgun (WGS) entry which is preliminary data.</text>
</comment>
<feature type="chain" id="PRO_5038792053" description="DUF8175 domain-containing protein" evidence="2">
    <location>
        <begin position="31"/>
        <end position="225"/>
    </location>
</feature>
<dbReference type="Pfam" id="PF26526">
    <property type="entry name" value="DUF8175"/>
    <property type="match status" value="1"/>
</dbReference>
<evidence type="ECO:0000313" key="4">
    <source>
        <dbReference type="EMBL" id="KZM74734.1"/>
    </source>
</evidence>
<dbReference type="EMBL" id="LWGR01000004">
    <property type="protein sequence ID" value="KZM74734.1"/>
    <property type="molecule type" value="Genomic_DNA"/>
</dbReference>
<dbReference type="Proteomes" id="UP000076512">
    <property type="component" value="Unassembled WGS sequence"/>
</dbReference>
<evidence type="ECO:0000256" key="2">
    <source>
        <dbReference type="SAM" id="SignalP"/>
    </source>
</evidence>
<sequence>MTGSPDRTRLSRSVFGCLATVIVFTMPVAACSSPTATGQRAAPASRALDSATAGDTVPLALVMAPWITWQHWHGTGLPASPRWGPTRVQGDVATGFSHTPEGAVVAMMQHQARLAGIGGTAWVSEARAMAVVAPADRAPDRRVPTGFDSEGELPLFAGFRWVSFNPDRAVADLALQDGDGRLRSVHATEKWVGADWKAELPANGGSVTPLPGLDGFQPWPRLPRG</sequence>
<evidence type="ECO:0000313" key="5">
    <source>
        <dbReference type="Proteomes" id="UP000076512"/>
    </source>
</evidence>
<dbReference type="AlphaFoldDB" id="A0A161Z4T1"/>
<proteinExistence type="predicted"/>
<reference evidence="4 5" key="1">
    <citation type="submission" date="2016-04" db="EMBL/GenBank/DDBJ databases">
        <authorList>
            <person name="Evans L.H."/>
            <person name="Alamgir A."/>
            <person name="Owens N."/>
            <person name="Weber N.D."/>
            <person name="Virtaneva K."/>
            <person name="Barbian K."/>
            <person name="Babar A."/>
            <person name="Rosenke K."/>
        </authorList>
    </citation>
    <scope>NUCLEOTIDE SEQUENCE [LARGE SCALE GENOMIC DNA]</scope>
    <source>
        <strain evidence="4 5">IFM 0406</strain>
    </source>
</reference>
<feature type="signal peptide" evidence="2">
    <location>
        <begin position="1"/>
        <end position="30"/>
    </location>
</feature>
<feature type="region of interest" description="Disordered" evidence="1">
    <location>
        <begin position="203"/>
        <end position="225"/>
    </location>
</feature>
<organism evidence="4 5">
    <name type="scientific">Nocardia terpenica</name>
    <dbReference type="NCBI Taxonomy" id="455432"/>
    <lineage>
        <taxon>Bacteria</taxon>
        <taxon>Bacillati</taxon>
        <taxon>Actinomycetota</taxon>
        <taxon>Actinomycetes</taxon>
        <taxon>Mycobacteriales</taxon>
        <taxon>Nocardiaceae</taxon>
        <taxon>Nocardia</taxon>
    </lineage>
</organism>
<keyword evidence="5" id="KW-1185">Reference proteome</keyword>
<dbReference type="InterPro" id="IPR058488">
    <property type="entry name" value="DUF8175"/>
</dbReference>
<keyword evidence="2" id="KW-0732">Signal</keyword>
<evidence type="ECO:0000256" key="1">
    <source>
        <dbReference type="SAM" id="MobiDB-lite"/>
    </source>
</evidence>
<gene>
    <name evidence="4" type="ORF">AWN90_22030</name>
</gene>
<accession>A0A161Z4T1</accession>
<protein>
    <recommendedName>
        <fullName evidence="3">DUF8175 domain-containing protein</fullName>
    </recommendedName>
</protein>
<evidence type="ECO:0000259" key="3">
    <source>
        <dbReference type="Pfam" id="PF26526"/>
    </source>
</evidence>
<name>A0A161Z4T1_9NOCA</name>